<dbReference type="SMART" id="SM01411">
    <property type="entry name" value="Ephrin_rec_like"/>
    <property type="match status" value="17"/>
</dbReference>
<evidence type="ECO:0000256" key="1">
    <source>
        <dbReference type="SAM" id="Coils"/>
    </source>
</evidence>
<protein>
    <recommendedName>
        <fullName evidence="6">Tyrosine-protein kinase ephrin type A/B receptor-like domain-containing protein</fullName>
    </recommendedName>
</protein>
<dbReference type="SUPFAM" id="SSF57184">
    <property type="entry name" value="Growth factor receptor domain"/>
    <property type="match status" value="4"/>
</dbReference>
<feature type="coiled-coil region" evidence="1">
    <location>
        <begin position="2868"/>
        <end position="2936"/>
    </location>
</feature>
<feature type="coiled-coil region" evidence="1">
    <location>
        <begin position="3998"/>
        <end position="4051"/>
    </location>
</feature>
<dbReference type="EMBL" id="JH767141">
    <property type="protein sequence ID" value="EQC38607.1"/>
    <property type="molecule type" value="Genomic_DNA"/>
</dbReference>
<gene>
    <name evidence="4" type="ORF">SDRG_04309</name>
</gene>
<dbReference type="Proteomes" id="UP000030762">
    <property type="component" value="Unassembled WGS sequence"/>
</dbReference>
<keyword evidence="3" id="KW-1133">Transmembrane helix</keyword>
<dbReference type="PANTHER" id="PTHR47236:SF4">
    <property type="entry name" value="GENE 9195-RELATED"/>
    <property type="match status" value="1"/>
</dbReference>
<feature type="coiled-coil region" evidence="1">
    <location>
        <begin position="4443"/>
        <end position="4558"/>
    </location>
</feature>
<name>T0S7D3_SAPDV</name>
<dbReference type="eggNOG" id="KOG1218">
    <property type="taxonomic scope" value="Eukaryota"/>
</dbReference>
<keyword evidence="3" id="KW-0812">Transmembrane</keyword>
<feature type="coiled-coil region" evidence="1">
    <location>
        <begin position="3482"/>
        <end position="3543"/>
    </location>
</feature>
<feature type="coiled-coil region" evidence="1">
    <location>
        <begin position="4176"/>
        <end position="4250"/>
    </location>
</feature>
<evidence type="ECO:0000256" key="2">
    <source>
        <dbReference type="SAM" id="MobiDB-lite"/>
    </source>
</evidence>
<dbReference type="GeneID" id="19945036"/>
<dbReference type="OMA" id="ESIDHAC"/>
<feature type="region of interest" description="Disordered" evidence="2">
    <location>
        <begin position="2081"/>
        <end position="2107"/>
    </location>
</feature>
<accession>T0S7D3</accession>
<dbReference type="RefSeq" id="XP_008608199.1">
    <property type="nucleotide sequence ID" value="XM_008609977.1"/>
</dbReference>
<proteinExistence type="predicted"/>
<evidence type="ECO:0000313" key="5">
    <source>
        <dbReference type="Proteomes" id="UP000030762"/>
    </source>
</evidence>
<feature type="transmembrane region" description="Helical" evidence="3">
    <location>
        <begin position="1463"/>
        <end position="1487"/>
    </location>
</feature>
<keyword evidence="1" id="KW-0175">Coiled coil</keyword>
<evidence type="ECO:0000256" key="3">
    <source>
        <dbReference type="SAM" id="Phobius"/>
    </source>
</evidence>
<dbReference type="VEuPathDB" id="FungiDB:SDRG_04309"/>
<evidence type="ECO:0000313" key="4">
    <source>
        <dbReference type="EMBL" id="EQC38607.1"/>
    </source>
</evidence>
<feature type="coiled-coil region" evidence="1">
    <location>
        <begin position="4288"/>
        <end position="4315"/>
    </location>
</feature>
<dbReference type="OrthoDB" id="75952at2759"/>
<feature type="coiled-coil region" evidence="1">
    <location>
        <begin position="4374"/>
        <end position="4403"/>
    </location>
</feature>
<feature type="region of interest" description="Disordered" evidence="2">
    <location>
        <begin position="2836"/>
        <end position="2856"/>
    </location>
</feature>
<dbReference type="PANTHER" id="PTHR47236">
    <property type="entry name" value="GENE, 32742-RELATED-RELATED"/>
    <property type="match status" value="1"/>
</dbReference>
<dbReference type="InterPro" id="IPR009030">
    <property type="entry name" value="Growth_fac_rcpt_cys_sf"/>
</dbReference>
<dbReference type="InParanoid" id="T0S7D3"/>
<feature type="region of interest" description="Disordered" evidence="2">
    <location>
        <begin position="3652"/>
        <end position="3671"/>
    </location>
</feature>
<dbReference type="Gene3D" id="2.10.50.10">
    <property type="entry name" value="Tumor Necrosis Factor Receptor, subunit A, domain 2"/>
    <property type="match status" value="2"/>
</dbReference>
<keyword evidence="3" id="KW-0472">Membrane</keyword>
<organism evidence="4 5">
    <name type="scientific">Saprolegnia diclina (strain VS20)</name>
    <dbReference type="NCBI Taxonomy" id="1156394"/>
    <lineage>
        <taxon>Eukaryota</taxon>
        <taxon>Sar</taxon>
        <taxon>Stramenopiles</taxon>
        <taxon>Oomycota</taxon>
        <taxon>Saprolegniomycetes</taxon>
        <taxon>Saprolegniales</taxon>
        <taxon>Saprolegniaceae</taxon>
        <taxon>Saprolegnia</taxon>
    </lineage>
</organism>
<dbReference type="STRING" id="1156394.T0S7D3"/>
<reference evidence="4 5" key="1">
    <citation type="submission" date="2012-04" db="EMBL/GenBank/DDBJ databases">
        <title>The Genome Sequence of Saprolegnia declina VS20.</title>
        <authorList>
            <consortium name="The Broad Institute Genome Sequencing Platform"/>
            <person name="Russ C."/>
            <person name="Nusbaum C."/>
            <person name="Tyler B."/>
            <person name="van West P."/>
            <person name="Dieguez-Uribeondo J."/>
            <person name="de Bruijn I."/>
            <person name="Tripathy S."/>
            <person name="Jiang R."/>
            <person name="Young S.K."/>
            <person name="Zeng Q."/>
            <person name="Gargeya S."/>
            <person name="Fitzgerald M."/>
            <person name="Haas B."/>
            <person name="Abouelleil A."/>
            <person name="Alvarado L."/>
            <person name="Arachchi H.M."/>
            <person name="Berlin A."/>
            <person name="Chapman S.B."/>
            <person name="Goldberg J."/>
            <person name="Griggs A."/>
            <person name="Gujja S."/>
            <person name="Hansen M."/>
            <person name="Howarth C."/>
            <person name="Imamovic A."/>
            <person name="Larimer J."/>
            <person name="McCowen C."/>
            <person name="Montmayeur A."/>
            <person name="Murphy C."/>
            <person name="Neiman D."/>
            <person name="Pearson M."/>
            <person name="Priest M."/>
            <person name="Roberts A."/>
            <person name="Saif S."/>
            <person name="Shea T."/>
            <person name="Sisk P."/>
            <person name="Sykes S."/>
            <person name="Wortman J."/>
            <person name="Nusbaum C."/>
            <person name="Birren B."/>
        </authorList>
    </citation>
    <scope>NUCLEOTIDE SEQUENCE [LARGE SCALE GENOMIC DNA]</scope>
    <source>
        <strain evidence="4 5">VS20</strain>
    </source>
</reference>
<dbReference type="CDD" id="cd00185">
    <property type="entry name" value="TNFRSF"/>
    <property type="match status" value="1"/>
</dbReference>
<evidence type="ECO:0008006" key="6">
    <source>
        <dbReference type="Google" id="ProtNLM"/>
    </source>
</evidence>
<keyword evidence="5" id="KW-1185">Reference proteome</keyword>
<sequence>MPRRHVWRLTAAPQCVVLLDLRPRLHLPHDWPRQFDDLVSGRLVLPRRARTFANNTGQSACTPCPPQFYCLSNVSVPLPCPAGYFCPSQTKYATQFACPAGSMSNQTQLPSAAQCDDCPPGRYCNGQAPTNVPSGLCAPSYYCSKRAISPRPNDTTGGLCSPGYVCLDGSSVPNPTDGVTGFACPPGNYCPMGSAFPVGCAPGTYSPLLGAGSCLGCPTGFFCPQNTSVPIGCPAGSFCPTNTSLPQPCPVATYSNVVNLTSSSQCALCSPGAFCNATGLTQPTGLCASGYVCTGGSPIANPINQTFGSLCPPGNYCPVGSATGTKCPIGTYRPTLQGESDSLRRRECVMLGTIALSLPRRLALWMGATAVSPNDQEELWAGQCPVGTFCPNATALPTPCEAGHYCASSDLQKASPCSPGFYCVQGSYTPTPTGQVVANGIIGNECPPGTYCPAGTSNPIPCPSGTYSSVKQLANVTQCLPCSAGYSCPNTGTILPSVPCPPTVYCPGNNVQVTCPVGHYCPGGVLTAPVPCAAGSFANITGLAACFGCPARSYCYTGTVIPVPCPAGYYCPMNTTFAQQYPCLPGTLSNVSSLASSLECASCPPGQYCSGLPPTVAPTGPCAPGYYCTLGARTRTPVDSTGGICSDRFVCLGGASVANPVDGVTGRLCNPGSFCVNGTEQACPLHTYAAIAGQRSCDACPLGRYCSGNTSVPSPCPQRYYCPVGPPVLCPNGTYGAQMGLEYASQCSSCPAGMYCTDGAITGPCASGYFCKFGNYQPNPLNYNQSLLPWQQRSGGACPIGYYCTQNTTDPLPCPGNSSRLSPFGTELYDCAECPAGKSCLDGAVTVDCPVGFYCPQAQLPQPCPKGTFNPSTGASAVENCIPCQAGRYCNRTASINDTAFDCPAGSFCLRGAPDASPCPAGTYLPTTGGSSVASCRICPPGYECPLGSITPIVCEAGFYCPSGSGNMTICAPGYYCPFNSTAGVPCSAGYYCPMGAFNQTACTFGTYCPPRASSPIPCPFGSLSLLRPNGSLYRSLAEACQLCPKGTYGNGANCTMCPEGYVCSEGCTSPTPRNASIDNGYLCPAGYYCGNGTYQEQPCPVGTYNPMPLGISLNTSCAPCAANTYQYQVGQATCYPCSTSSNAALGSAQCQCVGQNRAFQKSDGYCICEPGYEYYDSNGILRSDSDDTADCQPVVYPRCGSTQVRSASGSCVDPSSVSCASACNGGTGTFLATSGICTCTNAPSLDSVCDSACRTSTTQLRLNPLTSTLQYYDPSTNVYTPVPAADQGAITGSLSCNTNTSTSCQVLSMQVGGNAFSGMYSNALPGTSRRRRLTESNGILNPMLCLQKSDSVLFSISGASYPVYMKDSLMNTNPSFDYGPFRSLQEAMASNASSVSAFAYTFTAAGTYVFALSNNSAALTIVTVMETGVKCPTDGPIVPMSQGNLIVLSAKPSSNIIMAPNWGLIAGLLCALFGVVAGMIGGLYYFRRKSWVAKHSSAGGYKDKARGFNLNNLHTKGSVVKKTAKAVNEADGAVLPEDLEAKPDVQASGDYVPELNRWDDDDLGIRELVDRLQFHHDSVEKAFHDQETGAAKMMKMLQNEADELKMLLASLVVAQKSQDKDKSPTSNCDAELVLLDTLQKNAADRADFVASLSDVELRVANAAKELHTMVHPKTSLASAIMDELALPSLMSPTFATLLADLASLEASVVAETGLLPTLQSEANRRRVQSAVWKAFGHTTKELLPPALLDAKAKCEAAYGESDGATSEACDYLVKFASVVPTYTKKLQDFADTFRNEWQHAVEQQNPALLKPVRVKYEKVLGTLLKELQSGTTKLSQRVQADQQALTSARARLVPATTHLDAELAQLRDHLITTQPIVVEDAAEPTSDVKELVTQLRALLANPGQLQFAAPTLNLDKLIDDVAERAEADEVAAHPAEAAMDDADTALLAVELRREVDRDNERLEKLKEDFMTSLDAKPDLGEAERESILDAFNEDMAHLQATLALEREKHQEQLRNRLAIRKLKKDTELEALLQDEALEEEMLEKQEAEMQALERAFEEEQAKIEAEFDFGEPEMDFGEPDFAEMNNEGDMQLPPSRTTSRHDKREDPVDRMLDSFDAKWREKQANLDDEHARAKQRLKDRLREKRERIRDPNQEALVHAAETLQARLLDRAFETQRDKVRNEALLETSMRASMTSADVRVLNKVLHDNAATWAARLEAATQDEATWRAQLSAVTASGQPLPPELEQLQQELSQALQIERDVLTSAQLLEKAQLGSLAEVDLTTLDAIYKNFDAKWKERQALQESDKARNKRKLMARLQAKRAQPRDAFAASLDDVTDKALLHGLAVERDALETIGALLKATDASQATDANVAALQASFAEDWAKQKQLLATETALKRAQLAARLTRRKQLIDAMPAEAQDAALAFLASESAIAERQVARETDVAVEALHAVLLTDKATLDMLSADDKAYIQRLLDEHATKWGSRQRALQDDHAAAKTNLARRLQARVDKKPLNALAIKALDDEFRAAEESLTLAALLEKAQVGSLSPRERATVTALVAGVDTKWQQRRRELDMAEATVRHELEATNEATPEALEELEHSMALQREILQLAAGQEAHQVRALDAALSGDDDMAVGNDDALRRVQSEYAAACTRRQKELDDEAAARRAKLADRIRRQRLANEALPTDEKAAANHALEIEAAVETRQVELESTLQKEAVATALLVQAAKDHALSPANSADIESLLTSHEKKWADRNRLLADDQALAKAALADRLKKRQNKALNAVEMAGLDLHTNVVAEALATAALVEKVQLGLDLSATDTQALKELTTEHDAKWKKRRDELTAAEADGKSALAQDPATTPERIEELVAIVAKERELVDHLEQVEAAQLASLAPPTSDRGADDNEAAIASLQEAFLRHRQRERDLAEAETQLRRAKLADRLQRQRKANETLPPPEAEAENALLEAQATLEAHTMDLEAAIQQDAFVAANLAEKAALGLLSPAERDLVDELLCEHETKWAARQRQLDDDKAVARAKLADRLSKRQSKPLATAVHKQFEDAVARNEEAVAVASLLEKAQLGVLTPGEKDAVDVLVETHDAKWHDRLRDIDLLEDNLSVMLQDGAARECLQAQMEAERAAILHQAVQEKHQIGVLTASNASAPDDHEDAIAALQAAHMREWARKQQELDDEAQLRRDHLAARLQRQRKRNEALPTAEREAAEAVALVAAEQDTRAIDLSLATQKEALDRDLLLAKAKLGQLSPDDHELVEKLLHEHEAKWADRQRQLRDDHAMAKASLAARLKKRVHPTLNALATAAVENACGAQDHAIALGAMLEKAQLGQQPPVDAATLASVKASLAASTRAQLATLDALEAEVPPGDEMADAVKSAIHAERSMVMAHDMAQQRQLWVIVEATREPKSLFDYSKLANQLLDDHDQAWKDRMRRLQSEEDQLRARLQERLAKKRARNVASDSAAVRPKTADEAAVLEAEIDRQMELQRDLLELRRLTEKQAANDLSSDDEATIERLRREHAAKRKDLKSALSDEEKRLKASLHDRLQAKRDALAAKTWPSVQAKAQALHDIVQEEKTVTLDIEHSMDLKEHAIDAALLEQQQQLDTLSTGNLDDETIAKLVADHDARWRARQDELADEAKRLRGRLNERLSHRRQQNEKSSASLLEKQQIEKDLAADEALLRDALEKQLHASVDQLAAQKLAEKARLGALTSDDEALIHKIQEEHAARAKMRQSELDDEEKRRKDMLRARLAAKRALTAASAKPQEEKDAITMQLDAQERKEVEQIEAVVDAKRAVATTTAAIVKAVLPPPNYDSEIDALHAEHAKRKAERDQQLEDEASRLRGRLQDRLAMRKRHDAISDAEAAELQAQLEADLAHKKADAERATLLEKARAKIATEEDEARIRQLCIEHDETSKVRDQALRDEEARLKDRLQQRLAKKREKVLALGSANQDVLLRQLDDEEDREVVAIESTVDAKRAAAWSPPPFPNPTLEDHEADIQAINAEHAKHALELQRLLDEEEALKKARLRERMEKKRQARDQASVASNQVQLDQALLDAEMAKIEAEMAAKRVDAEVQARAAAAAAASAKAASQKQVEDMIDQVKRDHAREMGVLQESLSADRAKQELALKERIAARRQAKHLDKTQDKAIDEDEAAQVEALRVKLAADEAAALAAAKRKVDDEIAALQRQAAATAELQAHRAAEEKQLAESEYARLKSEHETEMQQLQTTLDSEQARQEQKLKDRIAQRRLAKEKELSHVAEADNVAKVRAALDEEERLEKAKLASDLAAQAEAALQEERERQANAEKAATDKLAQAAIEAAAATAAMDAFRAAELDRVSADFQAQMAQLAQAHHVEATTQKSKLEMRMAAKKQRKALELQAKKEEETQRLLAAQAAEAQQVQSRLEGAAALAQATALGNAVPDEDPSLAAARAELLAKQASEKKRLEDDAQRELELAQSQLQAKMQRELDATRTLLQSQLTESQAQVQVKAELDRVQNEYHEKERALTDSLKLESSQKKKDLMRRLEEKKRKKTEDLLAKQQMERDAQKDQQETLAMKLEVDREVAMIQKLLAQNQIVLSQLRPLVQRVVEKRHKREQSLLFARQYRNRAAVLRDGLHALMLEKNAAKEALLATLSAVDAATKDAQLDELDATFRVRQQEMEAHGTSDMEAAQLSEQEALRTRQVADVNGLVERFAPSCLPDPVAPLVTAPVAAATTTTIGSSLMLHDEHAALRAHLELEKQKRIDDIVRESRAAMQQLRETLATEWATIDAQAAAQLEMERTAADIQKQSVLAKSNGPRQAVMLKTLESEWQKQFASLANMLKARAQKKKERCERVCKRKLKRLDDDTKRRIDVVHAQTMLALTDEIARAKHQPPPPAATEATALSANNVPLVGFGRDRLQNAIGKARTMSRLGSFTGPATPRETQERRQLAASIVLQEPPAPVREDELTPRAPVKAENAGPDPVAVIAQKLDSIERLIQLIGTTKPPVVDSIKPSDTKAAVLQAYPGIEQDVRTPAGPLQALEDAGLPPRQKLRLDFGRSLATALEANIRVVAATSLPLNPSKGVFQHSIYWDPQSSTLYLRQSHLESAAELAILLVHTLAHLQAQSSSFDDDTAPAFVTGFYRLLGRCYQEFFAKSDHVLPAVVATPAAIPPLELKPLHFQSERITQRLSEMQSFLARIDDDSADSMSSEALPKRGPSPRLKKMGSSRVFFMANSEQQVQSLQECLDIAEKAYMETLKRFTENSDSLELLDDALHEAQAEGQSPDEIQSLQLQYNEAAMDLERVKKDRDEVAQRCEKLRSEIKSKLGKT</sequence>
<feature type="coiled-coil region" evidence="1">
    <location>
        <begin position="1949"/>
        <end position="2063"/>
    </location>
</feature>
<feature type="coiled-coil region" evidence="1">
    <location>
        <begin position="5277"/>
        <end position="5311"/>
    </location>
</feature>